<evidence type="ECO:0000256" key="8">
    <source>
        <dbReference type="ARBA" id="ARBA00022989"/>
    </source>
</evidence>
<feature type="compositionally biased region" description="Polar residues" evidence="12">
    <location>
        <begin position="187"/>
        <end position="203"/>
    </location>
</feature>
<evidence type="ECO:0000256" key="11">
    <source>
        <dbReference type="RuleBase" id="RU369078"/>
    </source>
</evidence>
<name>A0A1B6DE59_9HEMI</name>
<dbReference type="GO" id="GO:0016020">
    <property type="term" value="C:membrane"/>
    <property type="evidence" value="ECO:0007669"/>
    <property type="project" value="UniProtKB-SubCell"/>
</dbReference>
<protein>
    <recommendedName>
        <fullName evidence="3 11">Zinc finger protein-like 1 homolog</fullName>
    </recommendedName>
</protein>
<dbReference type="InterPro" id="IPR013083">
    <property type="entry name" value="Znf_RING/FYVE/PHD"/>
</dbReference>
<evidence type="ECO:0000313" key="15">
    <source>
        <dbReference type="EMBL" id="JAS36685.1"/>
    </source>
</evidence>
<dbReference type="GO" id="GO:0008270">
    <property type="term" value="F:zinc ion binding"/>
    <property type="evidence" value="ECO:0007669"/>
    <property type="project" value="UniProtKB-UniRule"/>
</dbReference>
<dbReference type="InterPro" id="IPR039043">
    <property type="entry name" value="ZFPL1"/>
</dbReference>
<dbReference type="AlphaFoldDB" id="A0A1B6DE59"/>
<comment type="similarity">
    <text evidence="2 11">Belongs to the ZFPL1 family.</text>
</comment>
<dbReference type="PROSITE" id="PS50089">
    <property type="entry name" value="ZF_RING_2"/>
    <property type="match status" value="1"/>
</dbReference>
<keyword evidence="7 11" id="KW-0862">Zinc</keyword>
<evidence type="ECO:0000313" key="14">
    <source>
        <dbReference type="EMBL" id="JAS23983.1"/>
    </source>
</evidence>
<evidence type="ECO:0000256" key="9">
    <source>
        <dbReference type="ARBA" id="ARBA00023136"/>
    </source>
</evidence>
<dbReference type="InterPro" id="IPR058731">
    <property type="entry name" value="Znf-B_box_ZFPL1-like"/>
</dbReference>
<dbReference type="PANTHER" id="PTHR12981:SF0">
    <property type="entry name" value="ZINC FINGER PROTEIN-LIKE 1"/>
    <property type="match status" value="1"/>
</dbReference>
<sequence>MFFYRKMGLCKCPKRRITNQFCYEHRVNVCEVCMVTKHTACTVQSYLKWLQDCDYDSLCTLCNKDLSSKSVVRLTCYHVFHWNCLDHYARKLPSTTAPAGYKCPTCQEPLFPKTNLVSPVGDVLRQKLAGVNWARVGLGLPLLSEEVDAVSNVDTQAVTPLDLSLDMINNSLTNSKDAIVYVEDPNTTINRTDNSGQQQSRRGYQTVDTPTTPPSVDVYDNDDNKYKRKSALYWFNRWLKSVGFGRRHSTGHFYQRYCMAAVLFIIVLTTIVVIFSKLGKIATADDSSFDEHNNPNIKIN</sequence>
<dbReference type="InterPro" id="IPR058730">
    <property type="entry name" value="U-box_ZFPL1-like"/>
</dbReference>
<dbReference type="EMBL" id="GEDC01000613">
    <property type="protein sequence ID" value="JAS36685.1"/>
    <property type="molecule type" value="Transcribed_RNA"/>
</dbReference>
<keyword evidence="8 11" id="KW-1133">Transmembrane helix</keyword>
<keyword evidence="6 10" id="KW-0863">Zinc-finger</keyword>
<evidence type="ECO:0000256" key="5">
    <source>
        <dbReference type="ARBA" id="ARBA00022723"/>
    </source>
</evidence>
<keyword evidence="9 11" id="KW-0472">Membrane</keyword>
<evidence type="ECO:0000256" key="1">
    <source>
        <dbReference type="ARBA" id="ARBA00004167"/>
    </source>
</evidence>
<feature type="compositionally biased region" description="Low complexity" evidence="12">
    <location>
        <begin position="206"/>
        <end position="218"/>
    </location>
</feature>
<evidence type="ECO:0000256" key="10">
    <source>
        <dbReference type="PROSITE-ProRule" id="PRU00175"/>
    </source>
</evidence>
<evidence type="ECO:0000256" key="6">
    <source>
        <dbReference type="ARBA" id="ARBA00022771"/>
    </source>
</evidence>
<accession>A0A1B6DE59</accession>
<comment type="subcellular location">
    <subcellularLocation>
        <location evidence="1 11">Membrane</location>
        <topology evidence="1 11">Single-pass membrane protein</topology>
    </subcellularLocation>
</comment>
<dbReference type="InterPro" id="IPR001841">
    <property type="entry name" value="Znf_RING"/>
</dbReference>
<reference evidence="14" key="1">
    <citation type="submission" date="2015-12" db="EMBL/GenBank/DDBJ databases">
        <title>De novo transcriptome assembly of four potential Pierce s Disease insect vectors from Arizona vineyards.</title>
        <authorList>
            <person name="Tassone E.E."/>
        </authorList>
    </citation>
    <scope>NUCLEOTIDE SEQUENCE</scope>
</reference>
<dbReference type="CDD" id="cd16487">
    <property type="entry name" value="mRING-H2-C3DHC3_ZFPL1"/>
    <property type="match status" value="1"/>
</dbReference>
<dbReference type="GO" id="GO:0005794">
    <property type="term" value="C:Golgi apparatus"/>
    <property type="evidence" value="ECO:0007669"/>
    <property type="project" value="TreeGrafter"/>
</dbReference>
<dbReference type="Gene3D" id="3.30.40.10">
    <property type="entry name" value="Zinc/RING finger domain, C3HC4 (zinc finger)"/>
    <property type="match status" value="1"/>
</dbReference>
<keyword evidence="4 11" id="KW-0812">Transmembrane</keyword>
<proteinExistence type="inferred from homology"/>
<keyword evidence="5 11" id="KW-0479">Metal-binding</keyword>
<feature type="region of interest" description="Disordered" evidence="12">
    <location>
        <begin position="187"/>
        <end position="221"/>
    </location>
</feature>
<dbReference type="Pfam" id="PF25998">
    <property type="entry name" value="U-box_ZFPL1"/>
    <property type="match status" value="1"/>
</dbReference>
<gene>
    <name evidence="14" type="ORF">g.11453</name>
    <name evidence="15" type="ORF">g.11455</name>
</gene>
<dbReference type="PANTHER" id="PTHR12981">
    <property type="entry name" value="ZINC FINGER PROTEIN-LIKE 1"/>
    <property type="match status" value="1"/>
</dbReference>
<dbReference type="EMBL" id="GEDC01013315">
    <property type="protein sequence ID" value="JAS23983.1"/>
    <property type="molecule type" value="Transcribed_RNA"/>
</dbReference>
<evidence type="ECO:0000256" key="7">
    <source>
        <dbReference type="ARBA" id="ARBA00022833"/>
    </source>
</evidence>
<evidence type="ECO:0000256" key="12">
    <source>
        <dbReference type="SAM" id="MobiDB-lite"/>
    </source>
</evidence>
<evidence type="ECO:0000256" key="2">
    <source>
        <dbReference type="ARBA" id="ARBA00005561"/>
    </source>
</evidence>
<evidence type="ECO:0000259" key="13">
    <source>
        <dbReference type="PROSITE" id="PS50089"/>
    </source>
</evidence>
<dbReference type="Pfam" id="PF25993">
    <property type="entry name" value="zf-B_box_ZFPL1"/>
    <property type="match status" value="1"/>
</dbReference>
<evidence type="ECO:0000256" key="3">
    <source>
        <dbReference type="ARBA" id="ARBA00013701"/>
    </source>
</evidence>
<evidence type="ECO:0000256" key="4">
    <source>
        <dbReference type="ARBA" id="ARBA00022692"/>
    </source>
</evidence>
<feature type="domain" description="RING-type" evidence="13">
    <location>
        <begin position="59"/>
        <end position="107"/>
    </location>
</feature>
<organism evidence="14">
    <name type="scientific">Clastoptera arizonana</name>
    <name type="common">Arizona spittle bug</name>
    <dbReference type="NCBI Taxonomy" id="38151"/>
    <lineage>
        <taxon>Eukaryota</taxon>
        <taxon>Metazoa</taxon>
        <taxon>Ecdysozoa</taxon>
        <taxon>Arthropoda</taxon>
        <taxon>Hexapoda</taxon>
        <taxon>Insecta</taxon>
        <taxon>Pterygota</taxon>
        <taxon>Neoptera</taxon>
        <taxon>Paraneoptera</taxon>
        <taxon>Hemiptera</taxon>
        <taxon>Auchenorrhyncha</taxon>
        <taxon>Cercopoidea</taxon>
        <taxon>Clastopteridae</taxon>
        <taxon>Clastoptera</taxon>
    </lineage>
</organism>
<feature type="transmembrane region" description="Helical" evidence="11">
    <location>
        <begin position="257"/>
        <end position="276"/>
    </location>
</feature>
<dbReference type="SUPFAM" id="SSF57850">
    <property type="entry name" value="RING/U-box"/>
    <property type="match status" value="1"/>
</dbReference>
<dbReference type="SMART" id="SM00184">
    <property type="entry name" value="RING"/>
    <property type="match status" value="1"/>
</dbReference>